<dbReference type="AlphaFoldDB" id="A0A3S5CDT7"/>
<evidence type="ECO:0000313" key="2">
    <source>
        <dbReference type="EMBL" id="VEL13016.1"/>
    </source>
</evidence>
<organism evidence="2 3">
    <name type="scientific">Protopolystoma xenopodis</name>
    <dbReference type="NCBI Taxonomy" id="117903"/>
    <lineage>
        <taxon>Eukaryota</taxon>
        <taxon>Metazoa</taxon>
        <taxon>Spiralia</taxon>
        <taxon>Lophotrochozoa</taxon>
        <taxon>Platyhelminthes</taxon>
        <taxon>Monogenea</taxon>
        <taxon>Polyopisthocotylea</taxon>
        <taxon>Polystomatidea</taxon>
        <taxon>Polystomatidae</taxon>
        <taxon>Protopolystoma</taxon>
    </lineage>
</organism>
<feature type="non-terminal residue" evidence="2">
    <location>
        <position position="1"/>
    </location>
</feature>
<keyword evidence="3" id="KW-1185">Reference proteome</keyword>
<keyword evidence="1" id="KW-0175">Coiled coil</keyword>
<name>A0A3S5CDT7_9PLAT</name>
<evidence type="ECO:0000256" key="1">
    <source>
        <dbReference type="SAM" id="Coils"/>
    </source>
</evidence>
<gene>
    <name evidence="2" type="ORF">PXEA_LOCUS6456</name>
</gene>
<accession>A0A3S5CDT7</accession>
<dbReference type="Proteomes" id="UP000784294">
    <property type="component" value="Unassembled WGS sequence"/>
</dbReference>
<sequence>MGHRFNRPDYEKYAEELKRRHQSNEEKKLEDEFLRTSLRASERLRALKQSQRILKEAENRIGEENLAFDEDIKSYSTPTSVISDIPGFIHSLRKALSRQPPQDIQKSYINSDEFQPDSIEWDWLTKGLFLAHDGVAEAWRLEAAVLETCPQAFRQLQEDESD</sequence>
<protein>
    <submittedName>
        <fullName evidence="2">Uncharacterized protein</fullName>
    </submittedName>
</protein>
<comment type="caution">
    <text evidence="2">The sequence shown here is derived from an EMBL/GenBank/DDBJ whole genome shotgun (WGS) entry which is preliminary data.</text>
</comment>
<feature type="coiled-coil region" evidence="1">
    <location>
        <begin position="40"/>
        <end position="67"/>
    </location>
</feature>
<dbReference type="EMBL" id="CAAALY010016543">
    <property type="protein sequence ID" value="VEL13016.1"/>
    <property type="molecule type" value="Genomic_DNA"/>
</dbReference>
<reference evidence="2" key="1">
    <citation type="submission" date="2018-11" db="EMBL/GenBank/DDBJ databases">
        <authorList>
            <consortium name="Pathogen Informatics"/>
        </authorList>
    </citation>
    <scope>NUCLEOTIDE SEQUENCE</scope>
</reference>
<dbReference type="OrthoDB" id="6261154at2759"/>
<proteinExistence type="predicted"/>
<evidence type="ECO:0000313" key="3">
    <source>
        <dbReference type="Proteomes" id="UP000784294"/>
    </source>
</evidence>